<dbReference type="PROSITE" id="PS50109">
    <property type="entry name" value="HIS_KIN"/>
    <property type="match status" value="1"/>
</dbReference>
<dbReference type="Pfam" id="PF12833">
    <property type="entry name" value="HTH_18"/>
    <property type="match status" value="1"/>
</dbReference>
<keyword evidence="4" id="KW-0805">Transcription regulation</keyword>
<keyword evidence="8" id="KW-0472">Membrane</keyword>
<dbReference type="CDD" id="cd00082">
    <property type="entry name" value="HisKA"/>
    <property type="match status" value="1"/>
</dbReference>
<keyword evidence="8" id="KW-0812">Transmembrane</keyword>
<evidence type="ECO:0000313" key="14">
    <source>
        <dbReference type="Proteomes" id="UP000009049"/>
    </source>
</evidence>
<dbReference type="SMART" id="SM00448">
    <property type="entry name" value="REC"/>
    <property type="match status" value="1"/>
</dbReference>
<evidence type="ECO:0000256" key="8">
    <source>
        <dbReference type="SAM" id="Phobius"/>
    </source>
</evidence>
<dbReference type="InterPro" id="IPR036097">
    <property type="entry name" value="HisK_dim/P_sf"/>
</dbReference>
<keyword evidence="13" id="KW-0808">Transferase</keyword>
<dbReference type="InterPro" id="IPR015943">
    <property type="entry name" value="WD40/YVTN_repeat-like_dom_sf"/>
</dbReference>
<dbReference type="EC" id="2.7.13.3" evidence="2"/>
<feature type="chain" id="PRO_5002667498" description="histidine kinase" evidence="9">
    <location>
        <begin position="24"/>
        <end position="1342"/>
    </location>
</feature>
<dbReference type="PROSITE" id="PS00041">
    <property type="entry name" value="HTH_ARAC_FAMILY_1"/>
    <property type="match status" value="1"/>
</dbReference>
<dbReference type="PANTHER" id="PTHR43547:SF2">
    <property type="entry name" value="HYBRID SIGNAL TRANSDUCTION HISTIDINE KINASE C"/>
    <property type="match status" value="1"/>
</dbReference>
<dbReference type="InterPro" id="IPR005467">
    <property type="entry name" value="His_kinase_dom"/>
</dbReference>
<gene>
    <name evidence="13" type="ordered locus">RB2501_13084</name>
</gene>
<dbReference type="eggNOG" id="COG0642">
    <property type="taxonomic scope" value="Bacteria"/>
</dbReference>
<dbReference type="PANTHER" id="PTHR43547">
    <property type="entry name" value="TWO-COMPONENT HISTIDINE KINASE"/>
    <property type="match status" value="1"/>
</dbReference>
<dbReference type="SUPFAM" id="SSF52172">
    <property type="entry name" value="CheY-like"/>
    <property type="match status" value="1"/>
</dbReference>
<dbReference type="SUPFAM" id="SSF55874">
    <property type="entry name" value="ATPase domain of HSP90 chaperone/DNA topoisomerase II/histidine kinase"/>
    <property type="match status" value="1"/>
</dbReference>
<dbReference type="Gene3D" id="2.60.40.10">
    <property type="entry name" value="Immunoglobulins"/>
    <property type="match status" value="1"/>
</dbReference>
<dbReference type="eggNOG" id="COG0745">
    <property type="taxonomic scope" value="Bacteria"/>
</dbReference>
<keyword evidence="3 7" id="KW-0597">Phosphoprotein</keyword>
<feature type="modified residue" description="4-aspartylphosphate" evidence="7">
    <location>
        <position position="1142"/>
    </location>
</feature>
<keyword evidence="5" id="KW-0238">DNA-binding</keyword>
<dbReference type="Pfam" id="PF02518">
    <property type="entry name" value="HATPase_c"/>
    <property type="match status" value="1"/>
</dbReference>
<evidence type="ECO:0000313" key="13">
    <source>
        <dbReference type="EMBL" id="EAR15263.1"/>
    </source>
</evidence>
<dbReference type="SMART" id="SM00387">
    <property type="entry name" value="HATPase_c"/>
    <property type="match status" value="1"/>
</dbReference>
<feature type="domain" description="Histidine kinase" evidence="11">
    <location>
        <begin position="836"/>
        <end position="1049"/>
    </location>
</feature>
<evidence type="ECO:0000256" key="2">
    <source>
        <dbReference type="ARBA" id="ARBA00012438"/>
    </source>
</evidence>
<dbReference type="Pfam" id="PF07494">
    <property type="entry name" value="Reg_prop"/>
    <property type="match status" value="3"/>
</dbReference>
<keyword evidence="6" id="KW-0804">Transcription</keyword>
<dbReference type="InterPro" id="IPR036890">
    <property type="entry name" value="HATPase_C_sf"/>
</dbReference>
<keyword evidence="14" id="KW-1185">Reference proteome</keyword>
<dbReference type="HOGENOM" id="CLU_000445_28_1_10"/>
<protein>
    <recommendedName>
        <fullName evidence="2">histidine kinase</fullName>
        <ecNumber evidence="2">2.7.13.3</ecNumber>
    </recommendedName>
</protein>
<evidence type="ECO:0000256" key="5">
    <source>
        <dbReference type="ARBA" id="ARBA00023125"/>
    </source>
</evidence>
<dbReference type="PROSITE" id="PS50110">
    <property type="entry name" value="RESPONSE_REGULATORY"/>
    <property type="match status" value="1"/>
</dbReference>
<organism evidence="13 14">
    <name type="scientific">Robiginitalea biformata (strain ATCC BAA-864 / DSM 15991 / KCTC 12146 / HTCC2501)</name>
    <dbReference type="NCBI Taxonomy" id="313596"/>
    <lineage>
        <taxon>Bacteria</taxon>
        <taxon>Pseudomonadati</taxon>
        <taxon>Bacteroidota</taxon>
        <taxon>Flavobacteriia</taxon>
        <taxon>Flavobacteriales</taxon>
        <taxon>Flavobacteriaceae</taxon>
        <taxon>Robiginitalea</taxon>
    </lineage>
</organism>
<dbReference type="Gene3D" id="3.40.50.2300">
    <property type="match status" value="1"/>
</dbReference>
<dbReference type="eggNOG" id="COG3292">
    <property type="taxonomic scope" value="Bacteria"/>
</dbReference>
<feature type="signal peptide" evidence="9">
    <location>
        <begin position="1"/>
        <end position="23"/>
    </location>
</feature>
<feature type="domain" description="Response regulatory" evidence="12">
    <location>
        <begin position="1094"/>
        <end position="1209"/>
    </location>
</feature>
<reference evidence="13 14" key="1">
    <citation type="journal article" date="2009" name="J. Bacteriol.">
        <title>Complete genome sequence of Robiginitalea biformata HTCC2501.</title>
        <authorList>
            <person name="Oh H.M."/>
            <person name="Giovannoni S.J."/>
            <person name="Lee K."/>
            <person name="Ferriera S."/>
            <person name="Johnson J."/>
            <person name="Cho J.C."/>
        </authorList>
    </citation>
    <scope>NUCLEOTIDE SEQUENCE [LARGE SCALE GENOMIC DNA]</scope>
    <source>
        <strain evidence="14">ATCC BAA-864 / HTCC2501 / KCTC 12146</strain>
    </source>
</reference>
<dbReference type="Gene3D" id="2.130.10.10">
    <property type="entry name" value="YVTN repeat-like/Quinoprotein amine dehydrogenase"/>
    <property type="match status" value="2"/>
</dbReference>
<dbReference type="InterPro" id="IPR009057">
    <property type="entry name" value="Homeodomain-like_sf"/>
</dbReference>
<evidence type="ECO:0000256" key="1">
    <source>
        <dbReference type="ARBA" id="ARBA00000085"/>
    </source>
</evidence>
<dbReference type="Pfam" id="PF00072">
    <property type="entry name" value="Response_reg"/>
    <property type="match status" value="1"/>
</dbReference>
<dbReference type="Proteomes" id="UP000009049">
    <property type="component" value="Chromosome"/>
</dbReference>
<dbReference type="GO" id="GO:0043565">
    <property type="term" value="F:sequence-specific DNA binding"/>
    <property type="evidence" value="ECO:0007669"/>
    <property type="project" value="InterPro"/>
</dbReference>
<evidence type="ECO:0000259" key="11">
    <source>
        <dbReference type="PROSITE" id="PS50109"/>
    </source>
</evidence>
<dbReference type="InterPro" id="IPR020449">
    <property type="entry name" value="Tscrpt_reg_AraC-type_HTH"/>
</dbReference>
<dbReference type="RefSeq" id="WP_015754582.1">
    <property type="nucleotide sequence ID" value="NC_013222.1"/>
</dbReference>
<proteinExistence type="predicted"/>
<evidence type="ECO:0000256" key="6">
    <source>
        <dbReference type="ARBA" id="ARBA00023163"/>
    </source>
</evidence>
<dbReference type="InterPro" id="IPR018062">
    <property type="entry name" value="HTH_AraC-typ_CS"/>
</dbReference>
<dbReference type="GO" id="GO:0000155">
    <property type="term" value="F:phosphorelay sensor kinase activity"/>
    <property type="evidence" value="ECO:0007669"/>
    <property type="project" value="InterPro"/>
</dbReference>
<feature type="domain" description="HTH araC/xylS-type" evidence="10">
    <location>
        <begin position="1241"/>
        <end position="1340"/>
    </location>
</feature>
<dbReference type="Gene3D" id="1.10.10.60">
    <property type="entry name" value="Homeodomain-like"/>
    <property type="match status" value="1"/>
</dbReference>
<evidence type="ECO:0000256" key="7">
    <source>
        <dbReference type="PROSITE-ProRule" id="PRU00169"/>
    </source>
</evidence>
<dbReference type="PROSITE" id="PS01124">
    <property type="entry name" value="HTH_ARAC_FAMILY_2"/>
    <property type="match status" value="1"/>
</dbReference>
<name>A4CK64_ROBBH</name>
<sequence>MVQNYIRLITCCSLFFLAAVVCGQDQISFGELTITDGLSQNCGISIAQDSTGYLWIATQDGLNKYDGNEFTVYPFIFDDITRPGYSHLGKVYVDRDNNIWSIPSSRIPHRLDVASGHFVPVPVTQHASVIYQDRQGAYWVGTYSDGLLHVPPDGDFANVRQVIDVRETIYALAESDSELLAATDNGILAIDSQNRSARDTLRETLVDGPVQASFSTIAIDREGRQWFGTYGRGLYFRNEGETFLSDTAELPLSLPLPADLNILSLFVDSQNRLWIGTYGKGLYLIELDSYRTRHFMADKYDPKALHYNDILSIYEDYTGTIWFGTDGAGLSFYDEYLEKFNSITNYQVPRNIHVDVVRAITTDADGSVWVGTSGHGLMQYFPGANSWAKYSTEDPPGTRLTSDRIMSLYADVSSGDLWIGTQGGGLNILGPDGSVQTYGGSRPDTGYPVTIWSIFKDSQARVWLGTRENGLVQFGKETGPVRIFDSSPGRQGPRVSDNIRVIEEDLDGNLWLGTDSEGLIRLHPDTGEIKVFREGSGPNTLSNDMIKSLYFSREDGVLWIGTYGGGLNALDTRQEKFYHYSTEDGLANNVIYAILPDAQNNLWLSSNRGITRFSPGNSPGEKPTITNYTNYEGLATEFNTGAYHIDRRGNLYFGGLEGLYWFKPSEIQENTRLPKTAITGMQVANEPYPMAPDTRFRHFQNTLTFTFSSLQYALPEKNQYQYRLVNYDQEWIQAGNNNFARYSFLPPGDYEFQVKSSNYDGVWNPKPARFAFSIAPPWYLTPLAKAIYLILFLSGVFAIYWYLKWRLRMKLNLQLQEEEALRLQRLNEFKSKLYTDISHEFRTPLTLISGPVDAKLGAGGLSDADHANFSMIKRNTNRLMALVDQMLHLAKLEKGKLKLKVTPGDLEGFLGVLASSFRYRCEQKDISYQVHIGPMPGAWFDEDIVEKIVTNLLSNAVKYCSTGGEVRFRAEGQGDTVCLRVENSVEDFAEGDLGKLFNRFYQQDEYSEGIGVGLSLVKQLVALYQGEVDVRLEEASDLIAFQVTLPMARDLFPDAQIVDANTTEEHPAPDAISSTIDLASDKGGADEAKSDLPLILVVEDHREVRQFLASVWKGKYQVLEAENGAEGVEKALEIVPDLIISDVRMPVRDGIELCNTLKTDQRTSHIPIILLTAGSGEEHELKGLQSGADDFVTKPFKLRLLERRVQNLIDTRRALRSRYSQELVLKAKDIAITPTDEVFLEKVQQVMDDQLSDAGFNAGKFASAVGMSRMQLHRKLTAITGLSTTEFIRSQRLKQAIRILKNSDATVNEVAYTVGFNTPSYFIKCFKETYGKTPVEYSRAAD</sequence>
<dbReference type="GO" id="GO:0003700">
    <property type="term" value="F:DNA-binding transcription factor activity"/>
    <property type="evidence" value="ECO:0007669"/>
    <property type="project" value="InterPro"/>
</dbReference>
<dbReference type="InterPro" id="IPR011123">
    <property type="entry name" value="Y_Y_Y"/>
</dbReference>
<dbReference type="InterPro" id="IPR018060">
    <property type="entry name" value="HTH_AraC"/>
</dbReference>
<dbReference type="eggNOG" id="COG2207">
    <property type="taxonomic scope" value="Bacteria"/>
</dbReference>
<dbReference type="InterPro" id="IPR011110">
    <property type="entry name" value="Reg_prop"/>
</dbReference>
<dbReference type="InterPro" id="IPR003661">
    <property type="entry name" value="HisK_dim/P_dom"/>
</dbReference>
<dbReference type="Gene3D" id="3.30.565.10">
    <property type="entry name" value="Histidine kinase-like ATPase, C-terminal domain"/>
    <property type="match status" value="1"/>
</dbReference>
<keyword evidence="8" id="KW-1133">Transmembrane helix</keyword>
<dbReference type="InterPro" id="IPR011006">
    <property type="entry name" value="CheY-like_superfamily"/>
</dbReference>
<dbReference type="OrthoDB" id="358279at2"/>
<dbReference type="Pfam" id="PF00512">
    <property type="entry name" value="HisKA"/>
    <property type="match status" value="1"/>
</dbReference>
<feature type="transmembrane region" description="Helical" evidence="8">
    <location>
        <begin position="786"/>
        <end position="803"/>
    </location>
</feature>
<dbReference type="SUPFAM" id="SSF46689">
    <property type="entry name" value="Homeodomain-like"/>
    <property type="match status" value="1"/>
</dbReference>
<evidence type="ECO:0000256" key="4">
    <source>
        <dbReference type="ARBA" id="ARBA00023015"/>
    </source>
</evidence>
<dbReference type="Pfam" id="PF07495">
    <property type="entry name" value="Y_Y_Y"/>
    <property type="match status" value="1"/>
</dbReference>
<dbReference type="STRING" id="313596.RB2501_13084"/>
<keyword evidence="9" id="KW-0732">Signal</keyword>
<evidence type="ECO:0000259" key="10">
    <source>
        <dbReference type="PROSITE" id="PS01124"/>
    </source>
</evidence>
<evidence type="ECO:0000256" key="3">
    <source>
        <dbReference type="ARBA" id="ARBA00022553"/>
    </source>
</evidence>
<keyword evidence="13" id="KW-0418">Kinase</keyword>
<evidence type="ECO:0000256" key="9">
    <source>
        <dbReference type="SAM" id="SignalP"/>
    </source>
</evidence>
<dbReference type="InterPro" id="IPR013783">
    <property type="entry name" value="Ig-like_fold"/>
</dbReference>
<dbReference type="KEGG" id="rbi:RB2501_13084"/>
<dbReference type="SMART" id="SM00342">
    <property type="entry name" value="HTH_ARAC"/>
    <property type="match status" value="1"/>
</dbReference>
<dbReference type="SUPFAM" id="SSF63829">
    <property type="entry name" value="Calcium-dependent phosphotriesterase"/>
    <property type="match status" value="3"/>
</dbReference>
<accession>A4CK64</accession>
<comment type="catalytic activity">
    <reaction evidence="1">
        <text>ATP + protein L-histidine = ADP + protein N-phospho-L-histidine.</text>
        <dbReference type="EC" id="2.7.13.3"/>
    </reaction>
</comment>
<dbReference type="InterPro" id="IPR003594">
    <property type="entry name" value="HATPase_dom"/>
</dbReference>
<dbReference type="EMBL" id="CP001712">
    <property type="protein sequence ID" value="EAR15263.1"/>
    <property type="molecule type" value="Genomic_DNA"/>
</dbReference>
<dbReference type="Gene3D" id="1.10.287.130">
    <property type="match status" value="1"/>
</dbReference>
<dbReference type="SUPFAM" id="SSF47384">
    <property type="entry name" value="Homodimeric domain of signal transducing histidine kinase"/>
    <property type="match status" value="1"/>
</dbReference>
<dbReference type="InterPro" id="IPR001789">
    <property type="entry name" value="Sig_transdc_resp-reg_receiver"/>
</dbReference>
<dbReference type="PRINTS" id="PR00032">
    <property type="entry name" value="HTHARAC"/>
</dbReference>
<dbReference type="SMART" id="SM00388">
    <property type="entry name" value="HisKA"/>
    <property type="match status" value="1"/>
</dbReference>
<evidence type="ECO:0000259" key="12">
    <source>
        <dbReference type="PROSITE" id="PS50110"/>
    </source>
</evidence>